<accession>A0A561VKB7</accession>
<dbReference type="SMART" id="SM00637">
    <property type="entry name" value="CBD_II"/>
    <property type="match status" value="1"/>
</dbReference>
<gene>
    <name evidence="4" type="ORF">FHX75_14390</name>
</gene>
<dbReference type="OrthoDB" id="3385673at2"/>
<dbReference type="Proteomes" id="UP000319927">
    <property type="component" value="Unassembled WGS sequence"/>
</dbReference>
<feature type="domain" description="CBM2" evidence="3">
    <location>
        <begin position="136"/>
        <end position="247"/>
    </location>
</feature>
<evidence type="ECO:0000256" key="1">
    <source>
        <dbReference type="SAM" id="MobiDB-lite"/>
    </source>
</evidence>
<dbReference type="GO" id="GO:0030247">
    <property type="term" value="F:polysaccharide binding"/>
    <property type="evidence" value="ECO:0007669"/>
    <property type="project" value="UniProtKB-UniRule"/>
</dbReference>
<dbReference type="RefSeq" id="WP_154943077.1">
    <property type="nucleotide sequence ID" value="NZ_VIXA01000004.1"/>
</dbReference>
<dbReference type="Gene3D" id="2.60.40.290">
    <property type="match status" value="1"/>
</dbReference>
<reference evidence="4 5" key="1">
    <citation type="submission" date="2019-06" db="EMBL/GenBank/DDBJ databases">
        <title>Sequencing the genomes of 1000 actinobacteria strains.</title>
        <authorList>
            <person name="Klenk H.-P."/>
        </authorList>
    </citation>
    <scope>NUCLEOTIDE SEQUENCE [LARGE SCALE GENOMIC DNA]</scope>
    <source>
        <strain evidence="4 5">DSM 102131</strain>
    </source>
</reference>
<dbReference type="PROSITE" id="PS51173">
    <property type="entry name" value="CBM2"/>
    <property type="match status" value="1"/>
</dbReference>
<dbReference type="InterPro" id="IPR012291">
    <property type="entry name" value="CBM2_carb-bd_dom_sf"/>
</dbReference>
<feature type="transmembrane region" description="Helical" evidence="2">
    <location>
        <begin position="43"/>
        <end position="63"/>
    </location>
</feature>
<evidence type="ECO:0000259" key="3">
    <source>
        <dbReference type="PROSITE" id="PS51173"/>
    </source>
</evidence>
<comment type="caution">
    <text evidence="4">The sequence shown here is derived from an EMBL/GenBank/DDBJ whole genome shotgun (WGS) entry which is preliminary data.</text>
</comment>
<protein>
    <submittedName>
        <fullName evidence="4">Cellulose binding domain-containing protein</fullName>
    </submittedName>
</protein>
<feature type="compositionally biased region" description="Low complexity" evidence="1">
    <location>
        <begin position="96"/>
        <end position="136"/>
    </location>
</feature>
<dbReference type="SUPFAM" id="SSF49384">
    <property type="entry name" value="Carbohydrate-binding domain"/>
    <property type="match status" value="1"/>
</dbReference>
<dbReference type="AlphaFoldDB" id="A0A561VKB7"/>
<name>A0A561VKB7_9ACTN</name>
<dbReference type="GO" id="GO:0005975">
    <property type="term" value="P:carbohydrate metabolic process"/>
    <property type="evidence" value="ECO:0007669"/>
    <property type="project" value="InterPro"/>
</dbReference>
<proteinExistence type="predicted"/>
<dbReference type="InterPro" id="IPR001919">
    <property type="entry name" value="CBD2"/>
</dbReference>
<dbReference type="EMBL" id="VIXA01000004">
    <property type="protein sequence ID" value="TWG12059.1"/>
    <property type="molecule type" value="Genomic_DNA"/>
</dbReference>
<dbReference type="InterPro" id="IPR008965">
    <property type="entry name" value="CBM2/CBM3_carb-bd_dom_sf"/>
</dbReference>
<evidence type="ECO:0000256" key="2">
    <source>
        <dbReference type="SAM" id="Phobius"/>
    </source>
</evidence>
<organism evidence="4 5">
    <name type="scientific">Micromonospora palomenae</name>
    <dbReference type="NCBI Taxonomy" id="1461247"/>
    <lineage>
        <taxon>Bacteria</taxon>
        <taxon>Bacillati</taxon>
        <taxon>Actinomycetota</taxon>
        <taxon>Actinomycetes</taxon>
        <taxon>Micromonosporales</taxon>
        <taxon>Micromonosporaceae</taxon>
        <taxon>Micromonospora</taxon>
    </lineage>
</organism>
<keyword evidence="5" id="KW-1185">Reference proteome</keyword>
<evidence type="ECO:0000313" key="5">
    <source>
        <dbReference type="Proteomes" id="UP000319927"/>
    </source>
</evidence>
<dbReference type="Pfam" id="PF00553">
    <property type="entry name" value="CBM_2"/>
    <property type="match status" value="1"/>
</dbReference>
<sequence length="249" mass="24902">MPSSPPQPRRTVAVILLDRTVALAGHARRAIGGLGASSRRTRVLLAAVLVVLVATTASVVLVLRTPERLAPVALDPPPDVALPTDPAVGGPDPHARPAASSPAATRRTTTAAGPPVGAAAPPATAPSARTPSAAAGSSTPAALRAAFAIEERALLSYGADVTISNAGRTRVAHWTLVITLPRESLEVSSVSGARATRAGATWTFVPDESTAEVAAGSSVQVTFRVSGAPISSTPTACTIDGAACTGLPD</sequence>
<keyword evidence="2" id="KW-0812">Transmembrane</keyword>
<feature type="region of interest" description="Disordered" evidence="1">
    <location>
        <begin position="72"/>
        <end position="136"/>
    </location>
</feature>
<keyword evidence="2" id="KW-0472">Membrane</keyword>
<evidence type="ECO:0000313" key="4">
    <source>
        <dbReference type="EMBL" id="TWG12059.1"/>
    </source>
</evidence>
<dbReference type="GO" id="GO:0004553">
    <property type="term" value="F:hydrolase activity, hydrolyzing O-glycosyl compounds"/>
    <property type="evidence" value="ECO:0007669"/>
    <property type="project" value="InterPro"/>
</dbReference>
<keyword evidence="2" id="KW-1133">Transmembrane helix</keyword>